<evidence type="ECO:0000313" key="2">
    <source>
        <dbReference type="EMBL" id="GEL18116.1"/>
    </source>
</evidence>
<dbReference type="Proteomes" id="UP000321328">
    <property type="component" value="Unassembled WGS sequence"/>
</dbReference>
<dbReference type="OrthoDB" id="9811121at2"/>
<organism evidence="2 3">
    <name type="scientific">Pseudonocardia asaccharolytica DSM 44247 = NBRC 16224</name>
    <dbReference type="NCBI Taxonomy" id="1123024"/>
    <lineage>
        <taxon>Bacteria</taxon>
        <taxon>Bacillati</taxon>
        <taxon>Actinomycetota</taxon>
        <taxon>Actinomycetes</taxon>
        <taxon>Pseudonocardiales</taxon>
        <taxon>Pseudonocardiaceae</taxon>
        <taxon>Pseudonocardia</taxon>
    </lineage>
</organism>
<dbReference type="PANTHER" id="PTHR23088:SF50">
    <property type="entry name" value="HYDROLASE YHCX"/>
    <property type="match status" value="1"/>
</dbReference>
<evidence type="ECO:0000313" key="3">
    <source>
        <dbReference type="Proteomes" id="UP000321328"/>
    </source>
</evidence>
<comment type="caution">
    <text evidence="2">The sequence shown here is derived from an EMBL/GenBank/DDBJ whole genome shotgun (WGS) entry which is preliminary data.</text>
</comment>
<dbReference type="STRING" id="1123024.GCA_000423625_03754"/>
<dbReference type="InterPro" id="IPR003010">
    <property type="entry name" value="C-N_Hydrolase"/>
</dbReference>
<dbReference type="Pfam" id="PF00795">
    <property type="entry name" value="CN_hydrolase"/>
    <property type="match status" value="1"/>
</dbReference>
<sequence length="294" mass="31880">MPRIAACTSLFREVTDFDAFAAHVRELLDRAAGADLVVLPELVTFELMTAVPGWRDATDLQPAIETARFAEQYREFIAAEAAQRRQHVLAGSHLVRTGDGGLLNVAPLYGPDGTLVHEHAKTHLFPLEFTLGIGEGDEMAVVELPFATVGVNICYEAEIPECSASLAEQGVQILLSPSLTLTEAGYWRVRHCLAARAIENQIYTLHSGAAGPARGPWPGAWARSSILGPCDTGWPDNGILAETAPNVDAVAIADVDLDRLAENRKTGAATTFADRRRRAERYQVWPSHHAATTH</sequence>
<dbReference type="GO" id="GO:0016787">
    <property type="term" value="F:hydrolase activity"/>
    <property type="evidence" value="ECO:0007669"/>
    <property type="project" value="UniProtKB-KW"/>
</dbReference>
<dbReference type="RefSeq" id="WP_028931168.1">
    <property type="nucleotide sequence ID" value="NZ_AUII01000021.1"/>
</dbReference>
<keyword evidence="3" id="KW-1185">Reference proteome</keyword>
<feature type="domain" description="CN hydrolase" evidence="1">
    <location>
        <begin position="2"/>
        <end position="257"/>
    </location>
</feature>
<reference evidence="2 3" key="1">
    <citation type="submission" date="2019-07" db="EMBL/GenBank/DDBJ databases">
        <title>Whole genome shotgun sequence of Pseudonocardia asaccharolytica NBRC 16224.</title>
        <authorList>
            <person name="Hosoyama A."/>
            <person name="Uohara A."/>
            <person name="Ohji S."/>
            <person name="Ichikawa N."/>
        </authorList>
    </citation>
    <scope>NUCLEOTIDE SEQUENCE [LARGE SCALE GENOMIC DNA]</scope>
    <source>
        <strain evidence="2 3">NBRC 16224</strain>
    </source>
</reference>
<dbReference type="EMBL" id="BJVI01000016">
    <property type="protein sequence ID" value="GEL18116.1"/>
    <property type="molecule type" value="Genomic_DNA"/>
</dbReference>
<dbReference type="Gene3D" id="3.60.110.10">
    <property type="entry name" value="Carbon-nitrogen hydrolase"/>
    <property type="match status" value="1"/>
</dbReference>
<dbReference type="AlphaFoldDB" id="A0A511D002"/>
<dbReference type="PROSITE" id="PS50263">
    <property type="entry name" value="CN_HYDROLASE"/>
    <property type="match status" value="1"/>
</dbReference>
<accession>A0A511D002</accession>
<dbReference type="SUPFAM" id="SSF56317">
    <property type="entry name" value="Carbon-nitrogen hydrolase"/>
    <property type="match status" value="1"/>
</dbReference>
<name>A0A511D002_9PSEU</name>
<keyword evidence="2" id="KW-0378">Hydrolase</keyword>
<proteinExistence type="predicted"/>
<protein>
    <submittedName>
        <fullName evidence="2">Hydrolase</fullName>
    </submittedName>
</protein>
<gene>
    <name evidence="2" type="ORF">PA7_19530</name>
</gene>
<evidence type="ECO:0000259" key="1">
    <source>
        <dbReference type="PROSITE" id="PS50263"/>
    </source>
</evidence>
<dbReference type="InterPro" id="IPR036526">
    <property type="entry name" value="C-N_Hydrolase_sf"/>
</dbReference>
<dbReference type="PANTHER" id="PTHR23088">
    <property type="entry name" value="NITRILASE-RELATED"/>
    <property type="match status" value="1"/>
</dbReference>